<dbReference type="EMBL" id="BACD03000031">
    <property type="protein sequence ID" value="GAO50276.1"/>
    <property type="molecule type" value="Genomic_DNA"/>
</dbReference>
<reference evidence="1 2" key="2">
    <citation type="journal article" date="2014" name="J. Gen. Appl. Microbiol.">
        <title>The early diverging ascomycetous budding yeast Saitoella complicata has three histone deacetylases belonging to the Clr6, Hos2, and Rpd3 lineages.</title>
        <authorList>
            <person name="Nishida H."/>
            <person name="Matsumoto T."/>
            <person name="Kondo S."/>
            <person name="Hamamoto M."/>
            <person name="Yoshikawa H."/>
        </authorList>
    </citation>
    <scope>NUCLEOTIDE SEQUENCE [LARGE SCALE GENOMIC DNA]</scope>
    <source>
        <strain evidence="1 2">NRRL Y-17804</strain>
    </source>
</reference>
<keyword evidence="2" id="KW-1185">Reference proteome</keyword>
<comment type="caution">
    <text evidence="1">The sequence shown here is derived from an EMBL/GenBank/DDBJ whole genome shotgun (WGS) entry which is preliminary data.</text>
</comment>
<evidence type="ECO:0000313" key="1">
    <source>
        <dbReference type="EMBL" id="GAO50276.1"/>
    </source>
</evidence>
<name>A0A0E9NKP1_SAICN</name>
<protein>
    <submittedName>
        <fullName evidence="1">Uncharacterized protein</fullName>
    </submittedName>
</protein>
<reference evidence="1 2" key="3">
    <citation type="journal article" date="2015" name="Genome Announc.">
        <title>Draft Genome Sequence of the Archiascomycetous Yeast Saitoella complicata.</title>
        <authorList>
            <person name="Yamauchi K."/>
            <person name="Kondo S."/>
            <person name="Hamamoto M."/>
            <person name="Takahashi Y."/>
            <person name="Ogura Y."/>
            <person name="Hayashi T."/>
            <person name="Nishida H."/>
        </authorList>
    </citation>
    <scope>NUCLEOTIDE SEQUENCE [LARGE SCALE GENOMIC DNA]</scope>
    <source>
        <strain evidence="1 2">NRRL Y-17804</strain>
    </source>
</reference>
<dbReference type="Proteomes" id="UP000033140">
    <property type="component" value="Unassembled WGS sequence"/>
</dbReference>
<proteinExistence type="predicted"/>
<gene>
    <name evidence="1" type="ORF">G7K_4406-t1</name>
</gene>
<dbReference type="AlphaFoldDB" id="A0A0E9NKP1"/>
<evidence type="ECO:0000313" key="2">
    <source>
        <dbReference type="Proteomes" id="UP000033140"/>
    </source>
</evidence>
<reference evidence="1 2" key="1">
    <citation type="journal article" date="2011" name="J. Gen. Appl. Microbiol.">
        <title>Draft genome sequencing of the enigmatic yeast Saitoella complicata.</title>
        <authorList>
            <person name="Nishida H."/>
            <person name="Hamamoto M."/>
            <person name="Sugiyama J."/>
        </authorList>
    </citation>
    <scope>NUCLEOTIDE SEQUENCE [LARGE SCALE GENOMIC DNA]</scope>
    <source>
        <strain evidence="1 2">NRRL Y-17804</strain>
    </source>
</reference>
<sequence>MFTTLIKLTTLISSVALNGVSSFAQAVLAYALTERSRLDDLEAQLLVREQVTVQKRAHVTRVCAVVARSVDADEECAEEEVKEEDVRDTEKTIYEMNAPLDEEELDAPVDKACSGPAFWYAGRCGMFSSELNFILESDEEEEEFSNEESIFTAERRSLSPSAESVELGNFYAPINAPSLGSLKTKIYESSTHGYFGAVFNERRHFDVCIHHGMGQESISHMYLDITEDSTPAVTTLSSFFVLDEDEEELPELPTEWMTSCSAVECTAGKF</sequence>
<organism evidence="1 2">
    <name type="scientific">Saitoella complicata (strain BCRC 22490 / CBS 7301 / JCM 7358 / NBRC 10748 / NRRL Y-17804)</name>
    <dbReference type="NCBI Taxonomy" id="698492"/>
    <lineage>
        <taxon>Eukaryota</taxon>
        <taxon>Fungi</taxon>
        <taxon>Dikarya</taxon>
        <taxon>Ascomycota</taxon>
        <taxon>Taphrinomycotina</taxon>
        <taxon>Taphrinomycotina incertae sedis</taxon>
        <taxon>Saitoella</taxon>
    </lineage>
</organism>
<accession>A0A0E9NKP1</accession>